<sequence>MEPQILNVGIIGLGEVAQVIHLPVLESLPQQFRIAALCDISPKLVEHMGERYRVEHLYNEYTDLVKQDELDVVFVLNSDEYHAEYAIAAADRGKHVFIEKPMCLTQAEADAIVSAQTRNDVKIMVGYMRRYAASFVRAASAIGGLDRIQYARVRDIIGPNRYFIQPTSRVVSYDDIPEALKEEKQRRAKALVSEATGLAPDSPHNSIYRLLCGLSSHDLSAMREALGMPNGVAGARATDNGSVFLSAIFDYGPFSVTFETGTDQQGRFDAHVEVYASDKSVKVQFDTPYIRHLPTRLFLSETAGEQYTESVIRPTFTDPYTSELQYLHDVIVNDLTPKTTPEDFKQDLSIFKMIIDALQAN</sequence>
<keyword evidence="3" id="KW-1185">Reference proteome</keyword>
<dbReference type="InterPro" id="IPR036291">
    <property type="entry name" value="NAD(P)-bd_dom_sf"/>
</dbReference>
<protein>
    <submittedName>
        <fullName evidence="2">Gfo/Idh/MocA family oxidoreductase</fullName>
    </submittedName>
</protein>
<dbReference type="Gene3D" id="3.30.360.10">
    <property type="entry name" value="Dihydrodipicolinate Reductase, domain 2"/>
    <property type="match status" value="1"/>
</dbReference>
<dbReference type="Proteomes" id="UP000310636">
    <property type="component" value="Unassembled WGS sequence"/>
</dbReference>
<reference evidence="2 3" key="1">
    <citation type="submission" date="2019-04" db="EMBL/GenBank/DDBJ databases">
        <title>Cohnella sp. nov. isolated from preserved vegetables.</title>
        <authorList>
            <person name="Lin S.-Y."/>
            <person name="Hung M.-H."/>
            <person name="Young C.-C."/>
        </authorList>
    </citation>
    <scope>NUCLEOTIDE SEQUENCE [LARGE SCALE GENOMIC DNA]</scope>
    <source>
        <strain evidence="2 3">CC-MHH1044</strain>
    </source>
</reference>
<dbReference type="Gene3D" id="3.40.50.720">
    <property type="entry name" value="NAD(P)-binding Rossmann-like Domain"/>
    <property type="match status" value="1"/>
</dbReference>
<feature type="domain" description="Gfo/Idh/MocA-like oxidoreductase N-terminal" evidence="1">
    <location>
        <begin position="6"/>
        <end position="127"/>
    </location>
</feature>
<dbReference type="GO" id="GO:0000166">
    <property type="term" value="F:nucleotide binding"/>
    <property type="evidence" value="ECO:0007669"/>
    <property type="project" value="InterPro"/>
</dbReference>
<dbReference type="RefSeq" id="WP_136371256.1">
    <property type="nucleotide sequence ID" value="NZ_SSOB01000023.1"/>
</dbReference>
<comment type="caution">
    <text evidence="2">The sequence shown here is derived from an EMBL/GenBank/DDBJ whole genome shotgun (WGS) entry which is preliminary data.</text>
</comment>
<evidence type="ECO:0000313" key="2">
    <source>
        <dbReference type="EMBL" id="THF76718.1"/>
    </source>
</evidence>
<dbReference type="SUPFAM" id="SSF51735">
    <property type="entry name" value="NAD(P)-binding Rossmann-fold domains"/>
    <property type="match status" value="1"/>
</dbReference>
<accession>A0A4S4BP92</accession>
<dbReference type="EMBL" id="SSOB01000023">
    <property type="protein sequence ID" value="THF76718.1"/>
    <property type="molecule type" value="Genomic_DNA"/>
</dbReference>
<evidence type="ECO:0000313" key="3">
    <source>
        <dbReference type="Proteomes" id="UP000310636"/>
    </source>
</evidence>
<evidence type="ECO:0000259" key="1">
    <source>
        <dbReference type="Pfam" id="PF01408"/>
    </source>
</evidence>
<organism evidence="2 3">
    <name type="scientific">Cohnella fermenti</name>
    <dbReference type="NCBI Taxonomy" id="2565925"/>
    <lineage>
        <taxon>Bacteria</taxon>
        <taxon>Bacillati</taxon>
        <taxon>Bacillota</taxon>
        <taxon>Bacilli</taxon>
        <taxon>Bacillales</taxon>
        <taxon>Paenibacillaceae</taxon>
        <taxon>Cohnella</taxon>
    </lineage>
</organism>
<dbReference type="OrthoDB" id="9815825at2"/>
<dbReference type="Pfam" id="PF01408">
    <property type="entry name" value="GFO_IDH_MocA"/>
    <property type="match status" value="1"/>
</dbReference>
<dbReference type="PANTHER" id="PTHR43708:SF4">
    <property type="entry name" value="OXIDOREDUCTASE YCEM-RELATED"/>
    <property type="match status" value="1"/>
</dbReference>
<dbReference type="PANTHER" id="PTHR43708">
    <property type="entry name" value="CONSERVED EXPRESSED OXIDOREDUCTASE (EUROFUNG)"/>
    <property type="match status" value="1"/>
</dbReference>
<dbReference type="InterPro" id="IPR000683">
    <property type="entry name" value="Gfo/Idh/MocA-like_OxRdtase_N"/>
</dbReference>
<proteinExistence type="predicted"/>
<dbReference type="AlphaFoldDB" id="A0A4S4BP92"/>
<dbReference type="InterPro" id="IPR051317">
    <property type="entry name" value="Gfo/Idh/MocA_oxidoreduct"/>
</dbReference>
<gene>
    <name evidence="2" type="ORF">E6C55_18285</name>
</gene>
<name>A0A4S4BP92_9BACL</name>